<reference evidence="1 2" key="1">
    <citation type="journal article" date="2011" name="J. Gen. Appl. Microbiol.">
        <title>Draft genome sequencing of the enigmatic yeast Saitoella complicata.</title>
        <authorList>
            <person name="Nishida H."/>
            <person name="Hamamoto M."/>
            <person name="Sugiyama J."/>
        </authorList>
    </citation>
    <scope>NUCLEOTIDE SEQUENCE [LARGE SCALE GENOMIC DNA]</scope>
    <source>
        <strain evidence="1 2">NRRL Y-17804</strain>
    </source>
</reference>
<evidence type="ECO:0000313" key="2">
    <source>
        <dbReference type="Proteomes" id="UP000033140"/>
    </source>
</evidence>
<reference evidence="1 2" key="2">
    <citation type="journal article" date="2014" name="J. Gen. Appl. Microbiol.">
        <title>The early diverging ascomycetous budding yeast Saitoella complicata has three histone deacetylases belonging to the Clr6, Hos2, and Rpd3 lineages.</title>
        <authorList>
            <person name="Nishida H."/>
            <person name="Matsumoto T."/>
            <person name="Kondo S."/>
            <person name="Hamamoto M."/>
            <person name="Yoshikawa H."/>
        </authorList>
    </citation>
    <scope>NUCLEOTIDE SEQUENCE [LARGE SCALE GENOMIC DNA]</scope>
    <source>
        <strain evidence="1 2">NRRL Y-17804</strain>
    </source>
</reference>
<sequence>MPHIGEHLTYAYHHDHGIDLATSLINRLESASVSTTVTSIASRFIKMTDKPGAHRSYSFTTLGTTMLYGAAAGVVGVTVLTVTNKIEQFFSGRPDSYVPAHTLERLLGLPDRPDSERRAFNQIEHYVQGVVPAMFRAVMSLYGITGPFANFSFSLLRQGFDQVLENWTGVGAPPWTWPVYEQWIDLFHKTCYAFTVGYLTDMWFPGVWPVGDGNRRGYFD</sequence>
<keyword evidence="2" id="KW-1185">Reference proteome</keyword>
<gene>
    <name evidence="1" type="ORF">G7K_3529-t1</name>
</gene>
<reference evidence="1 2" key="3">
    <citation type="journal article" date="2015" name="Genome Announc.">
        <title>Draft Genome Sequence of the Archiascomycetous Yeast Saitoella complicata.</title>
        <authorList>
            <person name="Yamauchi K."/>
            <person name="Kondo S."/>
            <person name="Hamamoto M."/>
            <person name="Takahashi Y."/>
            <person name="Ogura Y."/>
            <person name="Hayashi T."/>
            <person name="Nishida H."/>
        </authorList>
    </citation>
    <scope>NUCLEOTIDE SEQUENCE [LARGE SCALE GENOMIC DNA]</scope>
    <source>
        <strain evidence="1 2">NRRL Y-17804</strain>
    </source>
</reference>
<evidence type="ECO:0000313" key="1">
    <source>
        <dbReference type="EMBL" id="GAO49379.1"/>
    </source>
</evidence>
<dbReference type="EMBL" id="BACD03000022">
    <property type="protein sequence ID" value="GAO49379.1"/>
    <property type="molecule type" value="Genomic_DNA"/>
</dbReference>
<organism evidence="1 2">
    <name type="scientific">Saitoella complicata (strain BCRC 22490 / CBS 7301 / JCM 7358 / NBRC 10748 / NRRL Y-17804)</name>
    <dbReference type="NCBI Taxonomy" id="698492"/>
    <lineage>
        <taxon>Eukaryota</taxon>
        <taxon>Fungi</taxon>
        <taxon>Dikarya</taxon>
        <taxon>Ascomycota</taxon>
        <taxon>Taphrinomycotina</taxon>
        <taxon>Taphrinomycotina incertae sedis</taxon>
        <taxon>Saitoella</taxon>
    </lineage>
</organism>
<protein>
    <submittedName>
        <fullName evidence="1">Uncharacterized protein</fullName>
    </submittedName>
</protein>
<dbReference type="Proteomes" id="UP000033140">
    <property type="component" value="Unassembled WGS sequence"/>
</dbReference>
<accession>A0A0E9NHS0</accession>
<dbReference type="OMA" id="HTGLRIM"/>
<proteinExistence type="predicted"/>
<dbReference type="AlphaFoldDB" id="A0A0E9NHS0"/>
<name>A0A0E9NHS0_SAICN</name>
<comment type="caution">
    <text evidence="1">The sequence shown here is derived from an EMBL/GenBank/DDBJ whole genome shotgun (WGS) entry which is preliminary data.</text>
</comment>